<dbReference type="EMBL" id="BSOG01000008">
    <property type="protein sequence ID" value="GLR15301.1"/>
    <property type="molecule type" value="Genomic_DNA"/>
</dbReference>
<dbReference type="RefSeq" id="WP_284198368.1">
    <property type="nucleotide sequence ID" value="NZ_BSOG01000008.1"/>
</dbReference>
<proteinExistence type="predicted"/>
<dbReference type="Proteomes" id="UP001156706">
    <property type="component" value="Unassembled WGS sequence"/>
</dbReference>
<reference evidence="3" key="1">
    <citation type="journal article" date="2019" name="Int. J. Syst. Evol. Microbiol.">
        <title>The Global Catalogue of Microorganisms (GCM) 10K type strain sequencing project: providing services to taxonomists for standard genome sequencing and annotation.</title>
        <authorList>
            <consortium name="The Broad Institute Genomics Platform"/>
            <consortium name="The Broad Institute Genome Sequencing Center for Infectious Disease"/>
            <person name="Wu L."/>
            <person name="Ma J."/>
        </authorList>
    </citation>
    <scope>NUCLEOTIDE SEQUENCE [LARGE SCALE GENOMIC DNA]</scope>
    <source>
        <strain evidence="3">NBRC 110044</strain>
    </source>
</reference>
<keyword evidence="3" id="KW-1185">Reference proteome</keyword>
<dbReference type="Pfam" id="PF06996">
    <property type="entry name" value="T6SS_TssG"/>
    <property type="match status" value="1"/>
</dbReference>
<dbReference type="PANTHER" id="PTHR35564">
    <property type="match status" value="1"/>
</dbReference>
<name>A0ABQ5YPP3_9NEIS</name>
<organism evidence="2 3">
    <name type="scientific">Chitinimonas prasina</name>
    <dbReference type="NCBI Taxonomy" id="1434937"/>
    <lineage>
        <taxon>Bacteria</taxon>
        <taxon>Pseudomonadati</taxon>
        <taxon>Pseudomonadota</taxon>
        <taxon>Betaproteobacteria</taxon>
        <taxon>Neisseriales</taxon>
        <taxon>Chitinibacteraceae</taxon>
        <taxon>Chitinimonas</taxon>
    </lineage>
</organism>
<protein>
    <submittedName>
        <fullName evidence="2">Type VI secretion system protein ImpH</fullName>
    </submittedName>
</protein>
<dbReference type="PANTHER" id="PTHR35564:SF4">
    <property type="entry name" value="CYTOPLASMIC PROTEIN"/>
    <property type="match status" value="1"/>
</dbReference>
<evidence type="ECO:0000313" key="3">
    <source>
        <dbReference type="Proteomes" id="UP001156706"/>
    </source>
</evidence>
<comment type="caution">
    <text evidence="2">The sequence shown here is derived from an EMBL/GenBank/DDBJ whole genome shotgun (WGS) entry which is preliminary data.</text>
</comment>
<evidence type="ECO:0000313" key="2">
    <source>
        <dbReference type="EMBL" id="GLR15301.1"/>
    </source>
</evidence>
<feature type="region of interest" description="Disordered" evidence="1">
    <location>
        <begin position="28"/>
        <end position="47"/>
    </location>
</feature>
<accession>A0ABQ5YPP3</accession>
<evidence type="ECO:0000256" key="1">
    <source>
        <dbReference type="SAM" id="MobiDB-lite"/>
    </source>
</evidence>
<gene>
    <name evidence="2" type="ORF">GCM10007907_40910</name>
</gene>
<dbReference type="InterPro" id="IPR010732">
    <property type="entry name" value="T6SS_TssG-like"/>
</dbReference>
<dbReference type="NCBIfam" id="TIGR03347">
    <property type="entry name" value="VI_chp_1"/>
    <property type="match status" value="1"/>
</dbReference>
<sequence>MSYWRKVAERPQGVRLFELLRKIDAEQVQRPRQGTSTRPQEDGVRLGQAPSLGFAPVELDSVDADGAVPQVKVRSLGLFGPNGALPLHMTEYVWDRLHNHRDPTWANFADIFHHRMLGLFYRAWAEAEPAVAYDRPAQDSYADYLGALCGYGADSLRQRDSVADEAKLHFAGLLSRSNRDADSLSRILADYFQVPVNILPFTRHWLTLPVSQRSQLGRAGGLGQGVVLGSRVPDRQSCFTITLGPMPYAEYVRFLPGSAALKRLHDWIANYVGLSLQWQLRLLVDPATVPAPSLTGKVQLGRDVWLGRPLADQPAEGWRQPCTA</sequence>